<feature type="chain" id="PRO_5045442641" evidence="1">
    <location>
        <begin position="22"/>
        <end position="323"/>
    </location>
</feature>
<keyword evidence="1" id="KW-0732">Signal</keyword>
<proteinExistence type="predicted"/>
<organism evidence="2 3">
    <name type="scientific">Shouchella xiaoxiensis</name>
    <dbReference type="NCBI Taxonomy" id="766895"/>
    <lineage>
        <taxon>Bacteria</taxon>
        <taxon>Bacillati</taxon>
        <taxon>Bacillota</taxon>
        <taxon>Bacilli</taxon>
        <taxon>Bacillales</taxon>
        <taxon>Bacillaceae</taxon>
        <taxon>Shouchella</taxon>
    </lineage>
</organism>
<dbReference type="Pfam" id="PF16868">
    <property type="entry name" value="NMT1_3"/>
    <property type="match status" value="1"/>
</dbReference>
<reference evidence="2" key="1">
    <citation type="submission" date="2021-01" db="EMBL/GenBank/DDBJ databases">
        <title>Genomic Encyclopedia of Type Strains, Phase IV (KMG-IV): sequencing the most valuable type-strain genomes for metagenomic binning, comparative biology and taxonomic classification.</title>
        <authorList>
            <person name="Goeker M."/>
        </authorList>
    </citation>
    <scope>NUCLEOTIDE SEQUENCE</scope>
    <source>
        <strain evidence="2">DSM 21943</strain>
    </source>
</reference>
<dbReference type="RefSeq" id="WP_204466595.1">
    <property type="nucleotide sequence ID" value="NZ_JAFBCV010000007.1"/>
</dbReference>
<keyword evidence="3" id="KW-1185">Reference proteome</keyword>
<evidence type="ECO:0000313" key="2">
    <source>
        <dbReference type="EMBL" id="MBM7839324.1"/>
    </source>
</evidence>
<dbReference type="InterPro" id="IPR011852">
    <property type="entry name" value="TRAP_TAXI"/>
</dbReference>
<dbReference type="EMBL" id="JAFBCV010000007">
    <property type="protein sequence ID" value="MBM7839324.1"/>
    <property type="molecule type" value="Genomic_DNA"/>
</dbReference>
<comment type="caution">
    <text evidence="2">The sequence shown here is derived from an EMBL/GenBank/DDBJ whole genome shotgun (WGS) entry which is preliminary data.</text>
</comment>
<protein>
    <submittedName>
        <fullName evidence="2">TRAP transporter TAXI family solute receptor</fullName>
    </submittedName>
</protein>
<dbReference type="CDD" id="cd13567">
    <property type="entry name" value="PBP2_TtGluBP"/>
    <property type="match status" value="1"/>
</dbReference>
<gene>
    <name evidence="2" type="ORF">JOC54_002595</name>
</gene>
<name>A0ABS2SV27_9BACI</name>
<sequence>MKKAFPILFTLSAALLLGACGGDDDNGNGDNGGSSDDPSFLSLLTGGTGGTYYPLGGAMATIISEETGLQTTAQSSNASADNLAQLRDGEAEIGFTQTDVMSDAIEGINAFDEPIDNVSALGALYPETIQIVTTAGSGIETVEDLEGRAVSVGAPGSGTYVNAEQILEIYGMTMDDIDEQRLSFDESTSGLQDGNIDAAFITAGTPTGAVSGLTATNDIALVTMSPDKVDELVEKYPFYAPITVEAGTYDGIDSAVDTVAVYAMIAVSNSLSEDLVYNMTKAIYERTDEIAHERSSSIQLETSQEGIGFDLHPGAQRYFDEQE</sequence>
<dbReference type="NCBIfam" id="TIGR02122">
    <property type="entry name" value="TRAP_TAXI"/>
    <property type="match status" value="1"/>
</dbReference>
<dbReference type="PANTHER" id="PTHR42941">
    <property type="entry name" value="SLL1037 PROTEIN"/>
    <property type="match status" value="1"/>
</dbReference>
<evidence type="ECO:0000313" key="3">
    <source>
        <dbReference type="Proteomes" id="UP001179280"/>
    </source>
</evidence>
<dbReference type="Gene3D" id="3.40.190.10">
    <property type="entry name" value="Periplasmic binding protein-like II"/>
    <property type="match status" value="2"/>
</dbReference>
<dbReference type="PANTHER" id="PTHR42941:SF1">
    <property type="entry name" value="SLL1037 PROTEIN"/>
    <property type="match status" value="1"/>
</dbReference>
<accession>A0ABS2SV27</accession>
<dbReference type="PROSITE" id="PS51257">
    <property type="entry name" value="PROKAR_LIPOPROTEIN"/>
    <property type="match status" value="1"/>
</dbReference>
<dbReference type="SUPFAM" id="SSF53850">
    <property type="entry name" value="Periplasmic binding protein-like II"/>
    <property type="match status" value="1"/>
</dbReference>
<keyword evidence="2" id="KW-0675">Receptor</keyword>
<feature type="signal peptide" evidence="1">
    <location>
        <begin position="1"/>
        <end position="21"/>
    </location>
</feature>
<dbReference type="Proteomes" id="UP001179280">
    <property type="component" value="Unassembled WGS sequence"/>
</dbReference>
<evidence type="ECO:0000256" key="1">
    <source>
        <dbReference type="SAM" id="SignalP"/>
    </source>
</evidence>